<reference evidence="2 3" key="1">
    <citation type="submission" date="2018-06" db="EMBL/GenBank/DDBJ databases">
        <title>Comparative genomics reveals the genomic features of Rhizophagus irregularis, R. cerebriforme, R. diaphanum and Gigaspora rosea, and their symbiotic lifestyle signature.</title>
        <authorList>
            <person name="Morin E."/>
            <person name="San Clemente H."/>
            <person name="Chen E.C.H."/>
            <person name="De La Providencia I."/>
            <person name="Hainaut M."/>
            <person name="Kuo A."/>
            <person name="Kohler A."/>
            <person name="Murat C."/>
            <person name="Tang N."/>
            <person name="Roy S."/>
            <person name="Loubradou J."/>
            <person name="Henrissat B."/>
            <person name="Grigoriev I.V."/>
            <person name="Corradi N."/>
            <person name="Roux C."/>
            <person name="Martin F.M."/>
        </authorList>
    </citation>
    <scope>NUCLEOTIDE SEQUENCE [LARGE SCALE GENOMIC DNA]</scope>
    <source>
        <strain evidence="2 3">DAOM 194757</strain>
    </source>
</reference>
<dbReference type="EMBL" id="QKWP01000794">
    <property type="protein sequence ID" value="RIB14804.1"/>
    <property type="molecule type" value="Genomic_DNA"/>
</dbReference>
<dbReference type="InterPro" id="IPR001611">
    <property type="entry name" value="Leu-rich_rpt"/>
</dbReference>
<dbReference type="Pfam" id="PF13516">
    <property type="entry name" value="LRR_6"/>
    <property type="match status" value="2"/>
</dbReference>
<evidence type="ECO:0000313" key="2">
    <source>
        <dbReference type="EMBL" id="RIB14804.1"/>
    </source>
</evidence>
<dbReference type="Gene3D" id="3.80.10.10">
    <property type="entry name" value="Ribonuclease Inhibitor"/>
    <property type="match status" value="1"/>
</dbReference>
<dbReference type="Proteomes" id="UP000266673">
    <property type="component" value="Unassembled WGS sequence"/>
</dbReference>
<dbReference type="PANTHER" id="PTHR24111:SF0">
    <property type="entry name" value="LEUCINE-RICH REPEAT-CONTAINING PROTEIN"/>
    <property type="match status" value="1"/>
</dbReference>
<dbReference type="PANTHER" id="PTHR24111">
    <property type="entry name" value="LEUCINE-RICH REPEAT-CONTAINING PROTEIN 34"/>
    <property type="match status" value="1"/>
</dbReference>
<dbReference type="AlphaFoldDB" id="A0A397UX37"/>
<keyword evidence="3" id="KW-1185">Reference proteome</keyword>
<dbReference type="SUPFAM" id="SSF52047">
    <property type="entry name" value="RNI-like"/>
    <property type="match status" value="1"/>
</dbReference>
<name>A0A397UX37_9GLOM</name>
<dbReference type="OrthoDB" id="120976at2759"/>
<dbReference type="SMART" id="SM00368">
    <property type="entry name" value="LRR_RI"/>
    <property type="match status" value="2"/>
</dbReference>
<gene>
    <name evidence="2" type="ORF">C2G38_2194012</name>
</gene>
<comment type="caution">
    <text evidence="2">The sequence shown here is derived from an EMBL/GenBank/DDBJ whole genome shotgun (WGS) entry which is preliminary data.</text>
</comment>
<organism evidence="2 3">
    <name type="scientific">Gigaspora rosea</name>
    <dbReference type="NCBI Taxonomy" id="44941"/>
    <lineage>
        <taxon>Eukaryota</taxon>
        <taxon>Fungi</taxon>
        <taxon>Fungi incertae sedis</taxon>
        <taxon>Mucoromycota</taxon>
        <taxon>Glomeromycotina</taxon>
        <taxon>Glomeromycetes</taxon>
        <taxon>Diversisporales</taxon>
        <taxon>Gigasporaceae</taxon>
        <taxon>Gigaspora</taxon>
    </lineage>
</organism>
<dbReference type="InterPro" id="IPR032675">
    <property type="entry name" value="LRR_dom_sf"/>
</dbReference>
<accession>A0A397UX37</accession>
<sequence length="95" mass="10228">MSMVYTPRILLPETYAQTPLYNVGKALANVLCKNTTLISLVLMGNYLASEGGKAIADALYKNTTLTSLNLQTNDLGKEGGKTIADALYKNTTLNL</sequence>
<dbReference type="InterPro" id="IPR052201">
    <property type="entry name" value="LRR-containing_regulator"/>
</dbReference>
<protein>
    <submittedName>
        <fullName evidence="2">Uncharacterized protein</fullName>
    </submittedName>
</protein>
<keyword evidence="1" id="KW-0677">Repeat</keyword>
<proteinExistence type="predicted"/>
<evidence type="ECO:0000313" key="3">
    <source>
        <dbReference type="Proteomes" id="UP000266673"/>
    </source>
</evidence>
<evidence type="ECO:0000256" key="1">
    <source>
        <dbReference type="ARBA" id="ARBA00022737"/>
    </source>
</evidence>